<feature type="signal peptide" evidence="1">
    <location>
        <begin position="1"/>
        <end position="19"/>
    </location>
</feature>
<evidence type="ECO:0000313" key="3">
    <source>
        <dbReference type="Proteomes" id="UP000812966"/>
    </source>
</evidence>
<name>A0A8K0JQS0_9TREE</name>
<sequence length="70" mass="8053">MLVVAVAIETLSRVIVAWAGWVRSEFVRCLLPPFLSTENYAEMIISRGYTGGEYGLAGRDRRRCRTWVRF</sequence>
<organism evidence="2 3">
    <name type="scientific">Filobasidium floriforme</name>
    <dbReference type="NCBI Taxonomy" id="5210"/>
    <lineage>
        <taxon>Eukaryota</taxon>
        <taxon>Fungi</taxon>
        <taxon>Dikarya</taxon>
        <taxon>Basidiomycota</taxon>
        <taxon>Agaricomycotina</taxon>
        <taxon>Tremellomycetes</taxon>
        <taxon>Filobasidiales</taxon>
        <taxon>Filobasidiaceae</taxon>
        <taxon>Filobasidium</taxon>
    </lineage>
</organism>
<protein>
    <submittedName>
        <fullName evidence="2">Uncharacterized protein</fullName>
    </submittedName>
</protein>
<reference evidence="2" key="1">
    <citation type="submission" date="2020-04" db="EMBL/GenBank/DDBJ databases">
        <title>Analysis of mating type loci in Filobasidium floriforme.</title>
        <authorList>
            <person name="Nowrousian M."/>
        </authorList>
    </citation>
    <scope>NUCLEOTIDE SEQUENCE</scope>
    <source>
        <strain evidence="2">CBS 6242</strain>
    </source>
</reference>
<dbReference type="AlphaFoldDB" id="A0A8K0JQS0"/>
<keyword evidence="3" id="KW-1185">Reference proteome</keyword>
<dbReference type="Proteomes" id="UP000812966">
    <property type="component" value="Unassembled WGS sequence"/>
</dbReference>
<feature type="chain" id="PRO_5035465016" evidence="1">
    <location>
        <begin position="20"/>
        <end position="70"/>
    </location>
</feature>
<proteinExistence type="predicted"/>
<evidence type="ECO:0000313" key="2">
    <source>
        <dbReference type="EMBL" id="KAG7571230.1"/>
    </source>
</evidence>
<dbReference type="EMBL" id="JABELV010000010">
    <property type="protein sequence ID" value="KAG7571230.1"/>
    <property type="molecule type" value="Genomic_DNA"/>
</dbReference>
<keyword evidence="1" id="KW-0732">Signal</keyword>
<accession>A0A8K0JQS0</accession>
<gene>
    <name evidence="2" type="ORF">FFLO_00903</name>
</gene>
<comment type="caution">
    <text evidence="2">The sequence shown here is derived from an EMBL/GenBank/DDBJ whole genome shotgun (WGS) entry which is preliminary data.</text>
</comment>
<evidence type="ECO:0000256" key="1">
    <source>
        <dbReference type="SAM" id="SignalP"/>
    </source>
</evidence>